<evidence type="ECO:0000313" key="4">
    <source>
        <dbReference type="Proteomes" id="UP000694383"/>
    </source>
</evidence>
<keyword evidence="4" id="KW-1185">Reference proteome</keyword>
<dbReference type="SUPFAM" id="SSF47986">
    <property type="entry name" value="DEATH domain"/>
    <property type="match status" value="2"/>
</dbReference>
<evidence type="ECO:0000259" key="1">
    <source>
        <dbReference type="PROSITE" id="PS50017"/>
    </source>
</evidence>
<dbReference type="PROSITE" id="PS50209">
    <property type="entry name" value="CARD"/>
    <property type="match status" value="1"/>
</dbReference>
<feature type="domain" description="CARD" evidence="2">
    <location>
        <begin position="10"/>
        <end position="82"/>
    </location>
</feature>
<evidence type="ECO:0000313" key="3">
    <source>
        <dbReference type="Ensembl" id="ENSOSIP00000018211.1"/>
    </source>
</evidence>
<dbReference type="GeneTree" id="ENSGT00540000073797"/>
<dbReference type="InterPro" id="IPR001315">
    <property type="entry name" value="CARD"/>
</dbReference>
<organism evidence="3 4">
    <name type="scientific">Oryzias sinensis</name>
    <name type="common">Chinese medaka</name>
    <dbReference type="NCBI Taxonomy" id="183150"/>
    <lineage>
        <taxon>Eukaryota</taxon>
        <taxon>Metazoa</taxon>
        <taxon>Chordata</taxon>
        <taxon>Craniata</taxon>
        <taxon>Vertebrata</taxon>
        <taxon>Euteleostomi</taxon>
        <taxon>Actinopterygii</taxon>
        <taxon>Neopterygii</taxon>
        <taxon>Teleostei</taxon>
        <taxon>Neoteleostei</taxon>
        <taxon>Acanthomorphata</taxon>
        <taxon>Ovalentaria</taxon>
        <taxon>Atherinomorphae</taxon>
        <taxon>Beloniformes</taxon>
        <taxon>Adrianichthyidae</taxon>
        <taxon>Oryziinae</taxon>
        <taxon>Oryzias</taxon>
    </lineage>
</organism>
<evidence type="ECO:0000259" key="2">
    <source>
        <dbReference type="PROSITE" id="PS50209"/>
    </source>
</evidence>
<name>A0A8C8DNB0_9TELE</name>
<dbReference type="InterPro" id="IPR000488">
    <property type="entry name" value="Death_dom"/>
</dbReference>
<dbReference type="Ensembl" id="ENSOSIT00000019233.1">
    <property type="protein sequence ID" value="ENSOSIP00000018211.1"/>
    <property type="gene ID" value="ENSOSIG00000009909.1"/>
</dbReference>
<dbReference type="CDD" id="cd01670">
    <property type="entry name" value="Death"/>
    <property type="match status" value="1"/>
</dbReference>
<dbReference type="AlphaFoldDB" id="A0A8C8DNB0"/>
<dbReference type="GO" id="GO:0007165">
    <property type="term" value="P:signal transduction"/>
    <property type="evidence" value="ECO:0007669"/>
    <property type="project" value="InterPro"/>
</dbReference>
<accession>A0A8C8DNB0</accession>
<protein>
    <submittedName>
        <fullName evidence="3">Zgc:174906</fullName>
    </submittedName>
</protein>
<dbReference type="PROSITE" id="PS50017">
    <property type="entry name" value="DEATH_DOMAIN"/>
    <property type="match status" value="1"/>
</dbReference>
<reference evidence="3" key="2">
    <citation type="submission" date="2025-09" db="UniProtKB">
        <authorList>
            <consortium name="Ensembl"/>
        </authorList>
    </citation>
    <scope>IDENTIFICATION</scope>
</reference>
<proteinExistence type="predicted"/>
<sequence length="216" mass="24538">MSEEPLTLVQVIRRLKVKLIEILSADADFVLQHADARSLLSPHGYQLVKSCRVPSEKVTELLDQIIQRGPTAAQGLLKLLKEQAVQETFPLLASVLELQANSVSAGTNKYRSTNFTSHFSNKETCFKQLMMVAQAIGRSWREIGRLALGVPSVKLEQIEEDHSQHSERVFHMLRYWRHSQREEATAARLHSLLSQKNFDLAPENIAFLLETDEEHV</sequence>
<dbReference type="InterPro" id="IPR011029">
    <property type="entry name" value="DEATH-like_dom_sf"/>
</dbReference>
<dbReference type="CDD" id="cd01671">
    <property type="entry name" value="CARD"/>
    <property type="match status" value="1"/>
</dbReference>
<dbReference type="Pfam" id="PF00531">
    <property type="entry name" value="Death"/>
    <property type="match status" value="1"/>
</dbReference>
<reference evidence="3" key="1">
    <citation type="submission" date="2025-08" db="UniProtKB">
        <authorList>
            <consortium name="Ensembl"/>
        </authorList>
    </citation>
    <scope>IDENTIFICATION</scope>
</reference>
<dbReference type="Proteomes" id="UP000694383">
    <property type="component" value="Unplaced"/>
</dbReference>
<dbReference type="Pfam" id="PF00619">
    <property type="entry name" value="CARD"/>
    <property type="match status" value="1"/>
</dbReference>
<dbReference type="Gene3D" id="1.10.533.10">
    <property type="entry name" value="Death Domain, Fas"/>
    <property type="match status" value="2"/>
</dbReference>
<feature type="domain" description="Death" evidence="1">
    <location>
        <begin position="132"/>
        <end position="209"/>
    </location>
</feature>
<dbReference type="GO" id="GO:0042981">
    <property type="term" value="P:regulation of apoptotic process"/>
    <property type="evidence" value="ECO:0007669"/>
    <property type="project" value="InterPro"/>
</dbReference>